<feature type="transmembrane region" description="Helical" evidence="1">
    <location>
        <begin position="17"/>
        <end position="39"/>
    </location>
</feature>
<feature type="transmembrane region" description="Helical" evidence="1">
    <location>
        <begin position="86"/>
        <end position="112"/>
    </location>
</feature>
<proteinExistence type="predicted"/>
<comment type="caution">
    <text evidence="2">The sequence shown here is derived from an EMBL/GenBank/DDBJ whole genome shotgun (WGS) entry which is preliminary data.</text>
</comment>
<dbReference type="Proteomes" id="UP000294656">
    <property type="component" value="Unassembled WGS sequence"/>
</dbReference>
<evidence type="ECO:0000313" key="2">
    <source>
        <dbReference type="EMBL" id="TDO99535.1"/>
    </source>
</evidence>
<sequence length="124" mass="13551">MTITTATGAKKPIKLRIIFILNALKILITFGFFTAFKYFGFTAGELAGDSAAMTMLYAAFGYLALFAVMILFILKRQMVGMRSVIAADLILSIFIPAPIGIVISIVSLGLTFTQSVRNYFSYKG</sequence>
<dbReference type="AlphaFoldDB" id="A0A4R6ME77"/>
<evidence type="ECO:0000256" key="1">
    <source>
        <dbReference type="SAM" id="Phobius"/>
    </source>
</evidence>
<dbReference type="RefSeq" id="WP_133502387.1">
    <property type="nucleotide sequence ID" value="NZ_SNXC01000009.1"/>
</dbReference>
<keyword evidence="1" id="KW-1133">Transmembrane helix</keyword>
<accession>A0A4R6ME77</accession>
<reference evidence="2 3" key="1">
    <citation type="submission" date="2019-03" db="EMBL/GenBank/DDBJ databases">
        <title>Genomic Encyclopedia of Type Strains, Phase III (KMG-III): the genomes of soil and plant-associated and newly described type strains.</title>
        <authorList>
            <person name="Whitman W."/>
        </authorList>
    </citation>
    <scope>NUCLEOTIDE SEQUENCE [LARGE SCALE GENOMIC DNA]</scope>
    <source>
        <strain evidence="2 3">CECT 7378</strain>
    </source>
</reference>
<keyword evidence="1" id="KW-0472">Membrane</keyword>
<organism evidence="2 3">
    <name type="scientific">Marinomonas balearica</name>
    <dbReference type="NCBI Taxonomy" id="491947"/>
    <lineage>
        <taxon>Bacteria</taxon>
        <taxon>Pseudomonadati</taxon>
        <taxon>Pseudomonadota</taxon>
        <taxon>Gammaproteobacteria</taxon>
        <taxon>Oceanospirillales</taxon>
        <taxon>Oceanospirillaceae</taxon>
        <taxon>Marinomonas</taxon>
    </lineage>
</organism>
<dbReference type="EMBL" id="SNXC01000009">
    <property type="protein sequence ID" value="TDO99535.1"/>
    <property type="molecule type" value="Genomic_DNA"/>
</dbReference>
<evidence type="ECO:0000313" key="3">
    <source>
        <dbReference type="Proteomes" id="UP000294656"/>
    </source>
</evidence>
<keyword evidence="3" id="KW-1185">Reference proteome</keyword>
<name>A0A4R6ME77_9GAMM</name>
<feature type="transmembrane region" description="Helical" evidence="1">
    <location>
        <begin position="51"/>
        <end position="74"/>
    </location>
</feature>
<keyword evidence="1" id="KW-0812">Transmembrane</keyword>
<dbReference type="OrthoDB" id="9255838at2"/>
<gene>
    <name evidence="2" type="ORF">DFP79_0519</name>
</gene>
<protein>
    <submittedName>
        <fullName evidence="2">Uncharacterized protein</fullName>
    </submittedName>
</protein>